<dbReference type="SUPFAM" id="SSF47473">
    <property type="entry name" value="EF-hand"/>
    <property type="match status" value="1"/>
</dbReference>
<accession>A0AAD9JA78</accession>
<keyword evidence="1" id="KW-0106">Calcium</keyword>
<gene>
    <name evidence="5" type="ORF">LSH36_456g01012</name>
</gene>
<evidence type="ECO:0000256" key="2">
    <source>
        <dbReference type="SAM" id="MobiDB-lite"/>
    </source>
</evidence>
<evidence type="ECO:0000256" key="1">
    <source>
        <dbReference type="ARBA" id="ARBA00022837"/>
    </source>
</evidence>
<protein>
    <recommendedName>
        <fullName evidence="7">EF-hand domain-containing protein</fullName>
    </recommendedName>
</protein>
<reference evidence="5" key="1">
    <citation type="journal article" date="2023" name="Mol. Biol. Evol.">
        <title>Third-Generation Sequencing Reveals the Adaptive Role of the Epigenome in Three Deep-Sea Polychaetes.</title>
        <authorList>
            <person name="Perez M."/>
            <person name="Aroh O."/>
            <person name="Sun Y."/>
            <person name="Lan Y."/>
            <person name="Juniper S.K."/>
            <person name="Young C.R."/>
            <person name="Angers B."/>
            <person name="Qian P.Y."/>
        </authorList>
    </citation>
    <scope>NUCLEOTIDE SEQUENCE</scope>
    <source>
        <strain evidence="5">P08H-3</strain>
    </source>
</reference>
<evidence type="ECO:0000313" key="6">
    <source>
        <dbReference type="Proteomes" id="UP001208570"/>
    </source>
</evidence>
<feature type="compositionally biased region" description="Polar residues" evidence="2">
    <location>
        <begin position="319"/>
        <end position="328"/>
    </location>
</feature>
<sequence length="469" mass="53571">MTHLIIGRRQDYNLKHHLAKYLPADGSYLPKEPVVLSKDEELELRRLIREDLTGFNTSKLKDVYLELTGFDRHLTGCISYENLLFSLLRAKVGISAENLRLVASLFITSNCGGENQGNTRMVNYEKVLSFISAAQKPNGPLIADLRNGVTLQTSAKNTSPMPATPAMSIKSETDKRSNFNIITQEDHSPRSKKFPYGNRDNSKLLRMIEQALVISGEDLDYDKIYAIFRNFDRGHRDMLSRDQIKMLAMKCRIPLQESLLDSIINKLDSSNGQYSWMQFLEFLERVQPANTGLHMPESKRPTDYAKHYPEPSADWPKNTAISSNTGENLLTMPDKRDSDQNPPNQSSRGQHAQEISNREEARLRTSGSEIRYQPETGNQFRDNGQQRQEGLEPWFERFMKLAKALYDNDVDANGVLSMEEVTRLIRLHNETLALGFDEDTMRRTVQYCAMNDNNVPIDNLLKVLSVHHS</sequence>
<dbReference type="Pfam" id="PF20743">
    <property type="entry name" value="DUF5580_C"/>
    <property type="match status" value="1"/>
</dbReference>
<name>A0AAD9JA78_9ANNE</name>
<dbReference type="Gene3D" id="1.10.238.10">
    <property type="entry name" value="EF-hand"/>
    <property type="match status" value="1"/>
</dbReference>
<evidence type="ECO:0000259" key="4">
    <source>
        <dbReference type="Pfam" id="PF20743"/>
    </source>
</evidence>
<dbReference type="Pfam" id="PF20742">
    <property type="entry name" value="DUF5580_M"/>
    <property type="match status" value="1"/>
</dbReference>
<evidence type="ECO:0000259" key="3">
    <source>
        <dbReference type="Pfam" id="PF20742"/>
    </source>
</evidence>
<dbReference type="AlphaFoldDB" id="A0AAD9JA78"/>
<feature type="domain" description="DUF5580" evidence="4">
    <location>
        <begin position="392"/>
        <end position="435"/>
    </location>
</feature>
<organism evidence="5 6">
    <name type="scientific">Paralvinella palmiformis</name>
    <dbReference type="NCBI Taxonomy" id="53620"/>
    <lineage>
        <taxon>Eukaryota</taxon>
        <taxon>Metazoa</taxon>
        <taxon>Spiralia</taxon>
        <taxon>Lophotrochozoa</taxon>
        <taxon>Annelida</taxon>
        <taxon>Polychaeta</taxon>
        <taxon>Sedentaria</taxon>
        <taxon>Canalipalpata</taxon>
        <taxon>Terebellida</taxon>
        <taxon>Terebelliformia</taxon>
        <taxon>Alvinellidae</taxon>
        <taxon>Paralvinella</taxon>
    </lineage>
</organism>
<dbReference type="InterPro" id="IPR049247">
    <property type="entry name" value="DUF5580_C"/>
</dbReference>
<dbReference type="PANTHER" id="PTHR34830">
    <property type="entry name" value="SIMILAR TO HYPOTHETICAL PROTEIN MGC34837"/>
    <property type="match status" value="1"/>
</dbReference>
<feature type="domain" description="DUF5580" evidence="3">
    <location>
        <begin position="203"/>
        <end position="287"/>
    </location>
</feature>
<dbReference type="EMBL" id="JAODUP010000455">
    <property type="protein sequence ID" value="KAK2149356.1"/>
    <property type="molecule type" value="Genomic_DNA"/>
</dbReference>
<keyword evidence="6" id="KW-1185">Reference proteome</keyword>
<proteinExistence type="predicted"/>
<feature type="region of interest" description="Disordered" evidence="2">
    <location>
        <begin position="292"/>
        <end position="385"/>
    </location>
</feature>
<comment type="caution">
    <text evidence="5">The sequence shown here is derived from an EMBL/GenBank/DDBJ whole genome shotgun (WGS) entry which is preliminary data.</text>
</comment>
<feature type="compositionally biased region" description="Polar residues" evidence="2">
    <location>
        <begin position="340"/>
        <end position="355"/>
    </location>
</feature>
<evidence type="ECO:0000313" key="5">
    <source>
        <dbReference type="EMBL" id="KAK2149356.1"/>
    </source>
</evidence>
<dbReference type="InterPro" id="IPR011992">
    <property type="entry name" value="EF-hand-dom_pair"/>
</dbReference>
<dbReference type="PANTHER" id="PTHR34830:SF1">
    <property type="entry name" value="GENE 12695-RELATED"/>
    <property type="match status" value="1"/>
</dbReference>
<dbReference type="PROSITE" id="PS00018">
    <property type="entry name" value="EF_HAND_1"/>
    <property type="match status" value="1"/>
</dbReference>
<feature type="compositionally biased region" description="Polar residues" evidence="2">
    <location>
        <begin position="375"/>
        <end position="385"/>
    </location>
</feature>
<dbReference type="InterPro" id="IPR049246">
    <property type="entry name" value="DUF5580_M"/>
</dbReference>
<dbReference type="InterPro" id="IPR040774">
    <property type="entry name" value="DUF5580"/>
</dbReference>
<dbReference type="Proteomes" id="UP001208570">
    <property type="component" value="Unassembled WGS sequence"/>
</dbReference>
<evidence type="ECO:0008006" key="7">
    <source>
        <dbReference type="Google" id="ProtNLM"/>
    </source>
</evidence>
<dbReference type="InterPro" id="IPR018247">
    <property type="entry name" value="EF_Hand_1_Ca_BS"/>
</dbReference>
<feature type="compositionally biased region" description="Basic and acidic residues" evidence="2">
    <location>
        <begin position="296"/>
        <end position="309"/>
    </location>
</feature>